<evidence type="ECO:0000313" key="3">
    <source>
        <dbReference type="Proteomes" id="UP000238375"/>
    </source>
</evidence>
<reference evidence="2 3" key="1">
    <citation type="submission" date="2018-03" db="EMBL/GenBank/DDBJ databases">
        <title>Genomic Encyclopedia of Archaeal and Bacterial Type Strains, Phase II (KMG-II): from individual species to whole genera.</title>
        <authorList>
            <person name="Goeker M."/>
        </authorList>
    </citation>
    <scope>NUCLEOTIDE SEQUENCE [LARGE SCALE GENOMIC DNA]</scope>
    <source>
        <strain evidence="2 3">DSM 28354</strain>
    </source>
</reference>
<feature type="transmembrane region" description="Helical" evidence="1">
    <location>
        <begin position="105"/>
        <end position="121"/>
    </location>
</feature>
<dbReference type="Pfam" id="PF16316">
    <property type="entry name" value="DUF4956"/>
    <property type="match status" value="1"/>
</dbReference>
<feature type="transmembrane region" description="Helical" evidence="1">
    <location>
        <begin position="76"/>
        <end position="93"/>
    </location>
</feature>
<keyword evidence="3" id="KW-1185">Reference proteome</keyword>
<feature type="transmembrane region" description="Helical" evidence="1">
    <location>
        <begin position="127"/>
        <end position="146"/>
    </location>
</feature>
<evidence type="ECO:0000256" key="1">
    <source>
        <dbReference type="SAM" id="Phobius"/>
    </source>
</evidence>
<accession>A0A2T0SAG9</accession>
<keyword evidence="1" id="KW-1133">Transmembrane helix</keyword>
<dbReference type="Proteomes" id="UP000238375">
    <property type="component" value="Unassembled WGS sequence"/>
</dbReference>
<dbReference type="AlphaFoldDB" id="A0A2T0SAG9"/>
<keyword evidence="1" id="KW-0812">Transmembrane</keyword>
<organism evidence="2 3">
    <name type="scientific">Spirosoma oryzae</name>
    <dbReference type="NCBI Taxonomy" id="1469603"/>
    <lineage>
        <taxon>Bacteria</taxon>
        <taxon>Pseudomonadati</taxon>
        <taxon>Bacteroidota</taxon>
        <taxon>Cytophagia</taxon>
        <taxon>Cytophagales</taxon>
        <taxon>Cytophagaceae</taxon>
        <taxon>Spirosoma</taxon>
    </lineage>
</organism>
<comment type="caution">
    <text evidence="2">The sequence shown here is derived from an EMBL/GenBank/DDBJ whole genome shotgun (WGS) entry which is preliminary data.</text>
</comment>
<gene>
    <name evidence="2" type="ORF">CLV58_12437</name>
</gene>
<feature type="transmembrane region" description="Helical" evidence="1">
    <location>
        <begin position="53"/>
        <end position="70"/>
    </location>
</feature>
<name>A0A2T0SAG9_9BACT</name>
<keyword evidence="1" id="KW-0472">Membrane</keyword>
<dbReference type="InterPro" id="IPR032531">
    <property type="entry name" value="DUF4956"/>
</dbReference>
<protein>
    <submittedName>
        <fullName evidence="2">Uncharacterized protein DUF4956</fullName>
    </submittedName>
</protein>
<dbReference type="EMBL" id="PVTE01000024">
    <property type="protein sequence ID" value="PRY30416.1"/>
    <property type="molecule type" value="Genomic_DNA"/>
</dbReference>
<evidence type="ECO:0000313" key="2">
    <source>
        <dbReference type="EMBL" id="PRY30416.1"/>
    </source>
</evidence>
<sequence length="221" mass="25201">MLNPLISMCLLTQSLVSLLGLSDGLLLRAGIDLLTIVVLVRLIYYRIYRKTDLFLTFFAFNFVIFLITYLLNQVQLSIGAAFGLFAVFSMLRYRTEGLSAKDMTYLFVVIAIGLIAAVHRGNDAQLLAIHGAILLCVFLLESNWLFRREWSKAVLYDRLDLLAPALREQLLHDLRMRTGLPAHRIEIQELDLLKDAVRIILYYYTDAQSTKTRTPADSLAR</sequence>
<feature type="transmembrane region" description="Helical" evidence="1">
    <location>
        <begin position="25"/>
        <end position="44"/>
    </location>
</feature>
<proteinExistence type="predicted"/>